<evidence type="ECO:0000313" key="3">
    <source>
        <dbReference type="Proteomes" id="UP000055048"/>
    </source>
</evidence>
<proteinExistence type="predicted"/>
<keyword evidence="3" id="KW-1185">Reference proteome</keyword>
<protein>
    <submittedName>
        <fullName evidence="2">Uncharacterized protein</fullName>
    </submittedName>
</protein>
<feature type="region of interest" description="Disordered" evidence="1">
    <location>
        <begin position="1"/>
        <end position="20"/>
    </location>
</feature>
<name>A0A0V0TQD7_9BILA</name>
<accession>A0A0V0TQD7</accession>
<dbReference type="Proteomes" id="UP000055048">
    <property type="component" value="Unassembled WGS sequence"/>
</dbReference>
<gene>
    <name evidence="2" type="ORF">T05_861</name>
</gene>
<dbReference type="EMBL" id="JYDJ01000180">
    <property type="protein sequence ID" value="KRX41086.1"/>
    <property type="molecule type" value="Genomic_DNA"/>
</dbReference>
<evidence type="ECO:0000256" key="1">
    <source>
        <dbReference type="SAM" id="MobiDB-lite"/>
    </source>
</evidence>
<organism evidence="2 3">
    <name type="scientific">Trichinella murrelli</name>
    <dbReference type="NCBI Taxonomy" id="144512"/>
    <lineage>
        <taxon>Eukaryota</taxon>
        <taxon>Metazoa</taxon>
        <taxon>Ecdysozoa</taxon>
        <taxon>Nematoda</taxon>
        <taxon>Enoplea</taxon>
        <taxon>Dorylaimia</taxon>
        <taxon>Trichinellida</taxon>
        <taxon>Trichinellidae</taxon>
        <taxon>Trichinella</taxon>
    </lineage>
</organism>
<reference evidence="2 3" key="1">
    <citation type="submission" date="2015-01" db="EMBL/GenBank/DDBJ databases">
        <title>Evolution of Trichinella species and genotypes.</title>
        <authorList>
            <person name="Korhonen P.K."/>
            <person name="Edoardo P."/>
            <person name="Giuseppe L.R."/>
            <person name="Gasser R.B."/>
        </authorList>
    </citation>
    <scope>NUCLEOTIDE SEQUENCE [LARGE SCALE GENOMIC DNA]</scope>
    <source>
        <strain evidence="2">ISS417</strain>
    </source>
</reference>
<sequence length="123" mass="13865">MAQAGRQGIPDRSKEGLPPHLHRHVFVVHRGLEAEGAVRTRLGFSPNDVSSETSTQRSKDDNLIVRFSLRDATDTAEPRPWPLNSADNELRRFTRIQRLAPALAMIKRSRGVFLLNLAWSLTL</sequence>
<evidence type="ECO:0000313" key="2">
    <source>
        <dbReference type="EMBL" id="KRX41086.1"/>
    </source>
</evidence>
<comment type="caution">
    <text evidence="2">The sequence shown here is derived from an EMBL/GenBank/DDBJ whole genome shotgun (WGS) entry which is preliminary data.</text>
</comment>
<dbReference type="AlphaFoldDB" id="A0A0V0TQD7"/>